<comment type="catalytic activity">
    <reaction evidence="15">
        <text>(2E)-dodecenoyl-CoA + NADPH + H(+) = dodecanoyl-CoA + NADP(+)</text>
        <dbReference type="Rhea" id="RHEA:44964"/>
        <dbReference type="ChEBI" id="CHEBI:15378"/>
        <dbReference type="ChEBI" id="CHEBI:57330"/>
        <dbReference type="ChEBI" id="CHEBI:57375"/>
        <dbReference type="ChEBI" id="CHEBI:57783"/>
        <dbReference type="ChEBI" id="CHEBI:58349"/>
    </reaction>
    <physiologicalReaction direction="left-to-right" evidence="15">
        <dbReference type="Rhea" id="RHEA:44965"/>
    </physiologicalReaction>
</comment>
<evidence type="ECO:0000256" key="6">
    <source>
        <dbReference type="ARBA" id="ARBA00022857"/>
    </source>
</evidence>
<evidence type="ECO:0000256" key="4">
    <source>
        <dbReference type="ARBA" id="ARBA00022553"/>
    </source>
</evidence>
<dbReference type="EMBL" id="BLLK01000074">
    <property type="protein sequence ID" value="GFH61270.1"/>
    <property type="molecule type" value="Genomic_DNA"/>
</dbReference>
<evidence type="ECO:0000256" key="7">
    <source>
        <dbReference type="ARBA" id="ARBA00023002"/>
    </source>
</evidence>
<keyword evidence="7" id="KW-0560">Oxidoreductase</keyword>
<comment type="catalytic activity">
    <reaction evidence="17">
        <text>(2E)-hexenoyl-CoA + NADPH + H(+) = hexanoyl-CoA + NADP(+)</text>
        <dbReference type="Rhea" id="RHEA:44956"/>
        <dbReference type="ChEBI" id="CHEBI:15378"/>
        <dbReference type="ChEBI" id="CHEBI:57783"/>
        <dbReference type="ChEBI" id="CHEBI:58349"/>
        <dbReference type="ChEBI" id="CHEBI:62077"/>
        <dbReference type="ChEBI" id="CHEBI:62620"/>
    </reaction>
    <physiologicalReaction direction="left-to-right" evidence="17">
        <dbReference type="Rhea" id="RHEA:44957"/>
    </physiologicalReaction>
</comment>
<evidence type="ECO:0000256" key="20">
    <source>
        <dbReference type="ARBA" id="ARBA00049559"/>
    </source>
</evidence>
<dbReference type="PANTHER" id="PTHR24317:SF7">
    <property type="entry name" value="PEROXISOMAL TRANS-2-ENOYL-COA REDUCTASE"/>
    <property type="match status" value="1"/>
</dbReference>
<dbReference type="SUPFAM" id="SSF51735">
    <property type="entry name" value="NAD(P)-binding Rossmann-fold domains"/>
    <property type="match status" value="1"/>
</dbReference>
<comment type="catalytic activity">
    <reaction evidence="19">
        <text>(2E)-decenoyl-CoA + NADPH + H(+) = decanoyl-CoA + NADP(+)</text>
        <dbReference type="Rhea" id="RHEA:44960"/>
        <dbReference type="ChEBI" id="CHEBI:15378"/>
        <dbReference type="ChEBI" id="CHEBI:57783"/>
        <dbReference type="ChEBI" id="CHEBI:58349"/>
        <dbReference type="ChEBI" id="CHEBI:61406"/>
        <dbReference type="ChEBI" id="CHEBI:61430"/>
    </reaction>
    <physiologicalReaction direction="left-to-right" evidence="19">
        <dbReference type="Rhea" id="RHEA:44961"/>
    </physiologicalReaction>
</comment>
<dbReference type="FunFam" id="3.40.50.720:FF:000084">
    <property type="entry name" value="Short-chain dehydrogenase reductase"/>
    <property type="match status" value="1"/>
</dbReference>
<comment type="function">
    <text evidence="11">Participates in chain elongation of fatty acids. Catalyzes the reduction of trans-2-enoyl-CoAs of varying chain lengths from 6:1 to 16:1, having maximum activity with 10:1 CoA. Has no 2,4-dienoyl-CoA reductase activity.</text>
</comment>
<accession>A0AAD3DE23</accession>
<evidence type="ECO:0000256" key="1">
    <source>
        <dbReference type="ARBA" id="ARBA00004275"/>
    </source>
</evidence>
<evidence type="ECO:0000256" key="16">
    <source>
        <dbReference type="ARBA" id="ARBA00048686"/>
    </source>
</evidence>
<evidence type="ECO:0000256" key="18">
    <source>
        <dbReference type="ARBA" id="ARBA00049251"/>
    </source>
</evidence>
<comment type="catalytic activity">
    <reaction evidence="18">
        <text>a (2E)-enoyl-CoA + NADPH + H(+) = a 2,3-saturated acyl-CoA + NADP(+)</text>
        <dbReference type="Rhea" id="RHEA:33763"/>
        <dbReference type="ChEBI" id="CHEBI:15378"/>
        <dbReference type="ChEBI" id="CHEBI:57783"/>
        <dbReference type="ChEBI" id="CHEBI:58349"/>
        <dbReference type="ChEBI" id="CHEBI:58856"/>
        <dbReference type="ChEBI" id="CHEBI:65111"/>
        <dbReference type="EC" id="1.3.1.38"/>
    </reaction>
    <physiologicalReaction direction="left-to-right" evidence="18">
        <dbReference type="Rhea" id="RHEA:33764"/>
    </physiologicalReaction>
</comment>
<evidence type="ECO:0000256" key="10">
    <source>
        <dbReference type="ARBA" id="ARBA00023160"/>
    </source>
</evidence>
<keyword evidence="6" id="KW-0521">NADP</keyword>
<comment type="subunit">
    <text evidence="12">Interacts with PEX5, probably required to target it into peroxisomes.</text>
</comment>
<evidence type="ECO:0000256" key="14">
    <source>
        <dbReference type="ARBA" id="ARBA00041063"/>
    </source>
</evidence>
<evidence type="ECO:0000313" key="21">
    <source>
        <dbReference type="EMBL" id="GFH61270.1"/>
    </source>
</evidence>
<dbReference type="GO" id="GO:0006633">
    <property type="term" value="P:fatty acid biosynthetic process"/>
    <property type="evidence" value="ECO:0007669"/>
    <property type="project" value="UniProtKB-KW"/>
</dbReference>
<dbReference type="InterPro" id="IPR052388">
    <property type="entry name" value="Peroxisomal_t2-enoyl-CoA_red"/>
</dbReference>
<evidence type="ECO:0000256" key="9">
    <source>
        <dbReference type="ARBA" id="ARBA00023140"/>
    </source>
</evidence>
<keyword evidence="3" id="KW-0444">Lipid biosynthesis</keyword>
<dbReference type="PANTHER" id="PTHR24317">
    <property type="entry name" value="PEROXISOMAL TRANS-2-ENOYL-COA REDUCTASE"/>
    <property type="match status" value="1"/>
</dbReference>
<evidence type="ECO:0000256" key="8">
    <source>
        <dbReference type="ARBA" id="ARBA00023098"/>
    </source>
</evidence>
<evidence type="ECO:0000256" key="5">
    <source>
        <dbReference type="ARBA" id="ARBA00022832"/>
    </source>
</evidence>
<keyword evidence="5" id="KW-0276">Fatty acid metabolism</keyword>
<dbReference type="Pfam" id="PF13561">
    <property type="entry name" value="adh_short_C2"/>
    <property type="match status" value="1"/>
</dbReference>
<evidence type="ECO:0000256" key="2">
    <source>
        <dbReference type="ARBA" id="ARBA00005189"/>
    </source>
</evidence>
<dbReference type="InterPro" id="IPR002347">
    <property type="entry name" value="SDR_fam"/>
</dbReference>
<keyword evidence="8" id="KW-0443">Lipid metabolism</keyword>
<dbReference type="Proteomes" id="UP001054902">
    <property type="component" value="Unassembled WGS sequence"/>
</dbReference>
<sequence>MAKDSTTTQKPWQSVFRPNLFTGKVALVSGGGTGIGRSIAIEIACLGGTAVIASRDEEKCKLAAEEMNKQVSITTNNNSTGKIIPGPSCSIRDEDQVENLIAFVIEKFHRLDYLVNNAGGQFVCSAEDLSGKGFAAVVDTNLKGTFLMCREAYTQYMRDHGGSIVNITLGNRNGLVGMSHSAAARAGIENMTATLCNEWIESDVRINCVRPGIIFTESGFKNYGAMGDEFLGRVIPAQPAKRLGSPEEVSSAVVWLLSEGSSYVTGCILAVDGGSAYHFLPLLDIPDSPHLPVYGTLPRKAML</sequence>
<dbReference type="GO" id="GO:0005777">
    <property type="term" value="C:peroxisome"/>
    <property type="evidence" value="ECO:0007669"/>
    <property type="project" value="UniProtKB-SubCell"/>
</dbReference>
<comment type="pathway">
    <text evidence="2">Lipid metabolism.</text>
</comment>
<comment type="caution">
    <text evidence="21">The sequence shown here is derived from an EMBL/GenBank/DDBJ whole genome shotgun (WGS) entry which is preliminary data.</text>
</comment>
<dbReference type="InterPro" id="IPR036291">
    <property type="entry name" value="NAD(P)-bd_dom_sf"/>
</dbReference>
<evidence type="ECO:0000256" key="17">
    <source>
        <dbReference type="ARBA" id="ARBA00049108"/>
    </source>
</evidence>
<protein>
    <recommendedName>
        <fullName evidence="14">Peroxisomal trans-2-enoyl-CoA reductase</fullName>
        <ecNumber evidence="13">1.3.1.38</ecNumber>
    </recommendedName>
</protein>
<keyword evidence="9" id="KW-0576">Peroxisome</keyword>
<keyword evidence="10" id="KW-0275">Fatty acid biosynthesis</keyword>
<reference evidence="21 22" key="1">
    <citation type="journal article" date="2021" name="Sci. Rep.">
        <title>The genome of the diatom Chaetoceros tenuissimus carries an ancient integrated fragment of an extant virus.</title>
        <authorList>
            <person name="Hongo Y."/>
            <person name="Kimura K."/>
            <person name="Takaki Y."/>
            <person name="Yoshida Y."/>
            <person name="Baba S."/>
            <person name="Kobayashi G."/>
            <person name="Nagasaki K."/>
            <person name="Hano T."/>
            <person name="Tomaru Y."/>
        </authorList>
    </citation>
    <scope>NUCLEOTIDE SEQUENCE [LARGE SCALE GENOMIC DNA]</scope>
    <source>
        <strain evidence="21 22">NIES-3715</strain>
    </source>
</reference>
<dbReference type="AlphaFoldDB" id="A0AAD3DE23"/>
<organism evidence="21 22">
    <name type="scientific">Chaetoceros tenuissimus</name>
    <dbReference type="NCBI Taxonomy" id="426638"/>
    <lineage>
        <taxon>Eukaryota</taxon>
        <taxon>Sar</taxon>
        <taxon>Stramenopiles</taxon>
        <taxon>Ochrophyta</taxon>
        <taxon>Bacillariophyta</taxon>
        <taxon>Coscinodiscophyceae</taxon>
        <taxon>Chaetocerotophycidae</taxon>
        <taxon>Chaetocerotales</taxon>
        <taxon>Chaetocerotaceae</taxon>
        <taxon>Chaetoceros</taxon>
    </lineage>
</organism>
<dbReference type="EC" id="1.3.1.38" evidence="13"/>
<keyword evidence="4" id="KW-0597">Phosphoprotein</keyword>
<evidence type="ECO:0000256" key="11">
    <source>
        <dbReference type="ARBA" id="ARBA00037124"/>
    </source>
</evidence>
<dbReference type="GO" id="GO:0033306">
    <property type="term" value="P:phytol metabolic process"/>
    <property type="evidence" value="ECO:0007669"/>
    <property type="project" value="TreeGrafter"/>
</dbReference>
<comment type="catalytic activity">
    <reaction evidence="16">
        <text>(2E)-tetradecenoyl-CoA + NADPH + H(+) = tetradecanoyl-CoA + NADP(+)</text>
        <dbReference type="Rhea" id="RHEA:44968"/>
        <dbReference type="ChEBI" id="CHEBI:15378"/>
        <dbReference type="ChEBI" id="CHEBI:57385"/>
        <dbReference type="ChEBI" id="CHEBI:57783"/>
        <dbReference type="ChEBI" id="CHEBI:58349"/>
        <dbReference type="ChEBI" id="CHEBI:61405"/>
    </reaction>
    <physiologicalReaction direction="left-to-right" evidence="16">
        <dbReference type="Rhea" id="RHEA:44969"/>
    </physiologicalReaction>
</comment>
<keyword evidence="22" id="KW-1185">Reference proteome</keyword>
<evidence type="ECO:0000256" key="15">
    <source>
        <dbReference type="ARBA" id="ARBA00047570"/>
    </source>
</evidence>
<proteinExistence type="predicted"/>
<gene>
    <name evidence="21" type="ORF">CTEN210_17746</name>
</gene>
<name>A0AAD3DE23_9STRA</name>
<evidence type="ECO:0000256" key="3">
    <source>
        <dbReference type="ARBA" id="ARBA00022516"/>
    </source>
</evidence>
<evidence type="ECO:0000313" key="22">
    <source>
        <dbReference type="Proteomes" id="UP001054902"/>
    </source>
</evidence>
<dbReference type="GO" id="GO:0019166">
    <property type="term" value="F:trans-2-enoyl-CoA reductase (NADPH) activity"/>
    <property type="evidence" value="ECO:0007669"/>
    <property type="project" value="UniProtKB-EC"/>
</dbReference>
<comment type="subcellular location">
    <subcellularLocation>
        <location evidence="1">Peroxisome</location>
    </subcellularLocation>
</comment>
<dbReference type="PRINTS" id="PR00081">
    <property type="entry name" value="GDHRDH"/>
</dbReference>
<evidence type="ECO:0000256" key="12">
    <source>
        <dbReference type="ARBA" id="ARBA00038622"/>
    </source>
</evidence>
<dbReference type="Gene3D" id="3.40.50.720">
    <property type="entry name" value="NAD(P)-binding Rossmann-like Domain"/>
    <property type="match status" value="1"/>
</dbReference>
<evidence type="ECO:0000256" key="13">
    <source>
        <dbReference type="ARBA" id="ARBA00038849"/>
    </source>
</evidence>
<comment type="catalytic activity">
    <reaction evidence="20">
        <text>(2E)-octenoyl-CoA + NADPH + H(+) = octanoyl-CoA + NADP(+)</text>
        <dbReference type="Rhea" id="RHEA:44952"/>
        <dbReference type="ChEBI" id="CHEBI:15378"/>
        <dbReference type="ChEBI" id="CHEBI:57386"/>
        <dbReference type="ChEBI" id="CHEBI:57783"/>
        <dbReference type="ChEBI" id="CHEBI:58349"/>
        <dbReference type="ChEBI" id="CHEBI:62242"/>
    </reaction>
    <physiologicalReaction direction="left-to-right" evidence="20">
        <dbReference type="Rhea" id="RHEA:44953"/>
    </physiologicalReaction>
</comment>
<evidence type="ECO:0000256" key="19">
    <source>
        <dbReference type="ARBA" id="ARBA00049386"/>
    </source>
</evidence>